<evidence type="ECO:0000313" key="2">
    <source>
        <dbReference type="Proteomes" id="UP001519343"/>
    </source>
</evidence>
<protein>
    <submittedName>
        <fullName evidence="1">Glutathione synthase/RimK-type ligase-like ATP-grasp enzyme</fullName>
    </submittedName>
</protein>
<dbReference type="EMBL" id="JAGGKT010000011">
    <property type="protein sequence ID" value="MBP1933383.1"/>
    <property type="molecule type" value="Genomic_DNA"/>
</dbReference>
<dbReference type="Proteomes" id="UP001519343">
    <property type="component" value="Unassembled WGS sequence"/>
</dbReference>
<dbReference type="Gene3D" id="3.30.470.20">
    <property type="entry name" value="ATP-grasp fold, B domain"/>
    <property type="match status" value="1"/>
</dbReference>
<dbReference type="SUPFAM" id="SSF56059">
    <property type="entry name" value="Glutathione synthetase ATP-binding domain-like"/>
    <property type="match status" value="1"/>
</dbReference>
<accession>A0ABS4GSZ3</accession>
<dbReference type="InterPro" id="IPR026838">
    <property type="entry name" value="YheC/D"/>
</dbReference>
<dbReference type="RefSeq" id="WP_209811403.1">
    <property type="nucleotide sequence ID" value="NZ_JAGGKT010000011.1"/>
</dbReference>
<comment type="caution">
    <text evidence="1">The sequence shown here is derived from an EMBL/GenBank/DDBJ whole genome shotgun (WGS) entry which is preliminary data.</text>
</comment>
<gene>
    <name evidence="1" type="ORF">J2Z37_003396</name>
</gene>
<dbReference type="Pfam" id="PF14398">
    <property type="entry name" value="ATPgrasp_YheCD"/>
    <property type="match status" value="1"/>
</dbReference>
<keyword evidence="2" id="KW-1185">Reference proteome</keyword>
<evidence type="ECO:0000313" key="1">
    <source>
        <dbReference type="EMBL" id="MBP1933383.1"/>
    </source>
</evidence>
<sequence>MSRIVKCSELLCRQMGIHSERVINLQFGSIQIKKVKIKPSTLPNNSSHFVVPNELFQRLYLKDGIDYKLRWLNSDTIEIGPTIGFLLGDSPHSYSASFMQKFMDRFAIYQDIKGFICAFAEENIDWDRKIVHGLYFNPNGKNIEAQWEFGVFPIPNVIYRRYFHNDEEKIEKLKKITNSRIFNSYRFTKMDFHSILYSDPNLRRHLPHTAILSIEKNFLHSFLNSHPKAIIKPVDLSRGRGILYIQRLQGRNFLVIDHRPKQPVKMQLSGNKFFSYLKEEVKFPDKHIIQELIPIVKINSSPFDIRVVMQKEDQGKWVCNGMEARHAIPNSYVTNLAKGGHATSVQQALYLAFGFSPNQVAQKIEEVVELSKQICLKMDQTEHHFAEFGIDLGIDQNGKVWIIEANVYPSFKGIRQFHQEQYESIRFTPLRYAYAISGFN</sequence>
<organism evidence="1 2">
    <name type="scientific">Ammoniphilus resinae</name>
    <dbReference type="NCBI Taxonomy" id="861532"/>
    <lineage>
        <taxon>Bacteria</taxon>
        <taxon>Bacillati</taxon>
        <taxon>Bacillota</taxon>
        <taxon>Bacilli</taxon>
        <taxon>Bacillales</taxon>
        <taxon>Paenibacillaceae</taxon>
        <taxon>Aneurinibacillus group</taxon>
        <taxon>Ammoniphilus</taxon>
    </lineage>
</organism>
<name>A0ABS4GSZ3_9BACL</name>
<reference evidence="1 2" key="1">
    <citation type="submission" date="2021-03" db="EMBL/GenBank/DDBJ databases">
        <title>Genomic Encyclopedia of Type Strains, Phase IV (KMG-IV): sequencing the most valuable type-strain genomes for metagenomic binning, comparative biology and taxonomic classification.</title>
        <authorList>
            <person name="Goeker M."/>
        </authorList>
    </citation>
    <scope>NUCLEOTIDE SEQUENCE [LARGE SCALE GENOMIC DNA]</scope>
    <source>
        <strain evidence="1 2">DSM 24738</strain>
    </source>
</reference>
<proteinExistence type="predicted"/>